<proteinExistence type="inferred from homology"/>
<dbReference type="RefSeq" id="WP_015285787.1">
    <property type="nucleotide sequence ID" value="NC_019943.1"/>
</dbReference>
<dbReference type="AlphaFoldDB" id="L0HIC4"/>
<dbReference type="InterPro" id="IPR007842">
    <property type="entry name" value="HEPN_dom"/>
</dbReference>
<dbReference type="EMBL" id="CP003167">
    <property type="protein sequence ID" value="AGB02824.1"/>
    <property type="molecule type" value="Genomic_DNA"/>
</dbReference>
<organism evidence="3 4">
    <name type="scientific">Methanoregula formicica (strain DSM 22288 / NBRC 105244 / SMSP)</name>
    <dbReference type="NCBI Taxonomy" id="593750"/>
    <lineage>
        <taxon>Archaea</taxon>
        <taxon>Methanobacteriati</taxon>
        <taxon>Methanobacteriota</taxon>
        <taxon>Stenosarchaea group</taxon>
        <taxon>Methanomicrobia</taxon>
        <taxon>Methanomicrobiales</taxon>
        <taxon>Methanoregulaceae</taxon>
        <taxon>Methanoregula</taxon>
    </lineage>
</organism>
<reference evidence="4" key="1">
    <citation type="submission" date="2011-12" db="EMBL/GenBank/DDBJ databases">
        <title>Complete sequence of Methanoregula formicicum SMSP.</title>
        <authorList>
            <person name="Lucas S."/>
            <person name="Han J."/>
            <person name="Lapidus A."/>
            <person name="Cheng J.-F."/>
            <person name="Goodwin L."/>
            <person name="Pitluck S."/>
            <person name="Peters L."/>
            <person name="Ovchinnikova G."/>
            <person name="Teshima H."/>
            <person name="Detter J.C."/>
            <person name="Han C."/>
            <person name="Tapia R."/>
            <person name="Land M."/>
            <person name="Hauser L."/>
            <person name="Kyrpides N."/>
            <person name="Ivanova N."/>
            <person name="Pagani I."/>
            <person name="Imachi H."/>
            <person name="Tamaki H."/>
            <person name="Sekiguchi Y."/>
            <person name="Kamagata Y."/>
            <person name="Cadillo-Quiroz H."/>
            <person name="Zinder S."/>
            <person name="Liu W.-T."/>
            <person name="Woyke T."/>
        </authorList>
    </citation>
    <scope>NUCLEOTIDE SEQUENCE [LARGE SCALE GENOMIC DNA]</scope>
    <source>
        <strain evidence="4">DSM 22288 / NBRC 105244 / SMSP</strain>
    </source>
</reference>
<gene>
    <name evidence="3" type="ordered locus">Metfor_1801</name>
</gene>
<dbReference type="GeneID" id="14308190"/>
<dbReference type="OrthoDB" id="101012at2157"/>
<keyword evidence="4" id="KW-1185">Reference proteome</keyword>
<evidence type="ECO:0000313" key="4">
    <source>
        <dbReference type="Proteomes" id="UP000010824"/>
    </source>
</evidence>
<dbReference type="eggNOG" id="arCOG02123">
    <property type="taxonomic scope" value="Archaea"/>
</dbReference>
<dbReference type="PANTHER" id="PTHR36565:SF1">
    <property type="entry name" value="UPF0332 PROTEIN TM_1000"/>
    <property type="match status" value="1"/>
</dbReference>
<accession>L0HIC4</accession>
<sequence length="139" mass="15751">MKYRFEECLERGKIVKIPVDPALVEKERQEAAADLMAAEHSLSQNQVKWAIIQGYYSLFHALRSRVFAKGYREKSHRCLRFAVEALLVDEGELGPEVLDHFSFAMDLREGADYGCIYNAESAGIVVASARTVYEMISTE</sequence>
<evidence type="ECO:0000256" key="1">
    <source>
        <dbReference type="ARBA" id="ARBA00038248"/>
    </source>
</evidence>
<dbReference type="PANTHER" id="PTHR36565">
    <property type="entry name" value="UPF0332 PROTEIN TM_1000"/>
    <property type="match status" value="1"/>
</dbReference>
<dbReference type="STRING" id="593750.Metfor_1801"/>
<dbReference type="InParanoid" id="L0HIC4"/>
<feature type="domain" description="HEPN" evidence="2">
    <location>
        <begin position="28"/>
        <end position="136"/>
    </location>
</feature>
<comment type="similarity">
    <text evidence="1">Belongs to the UPF0332 family.</text>
</comment>
<dbReference type="HOGENOM" id="CLU_151247_0_0_2"/>
<dbReference type="InterPro" id="IPR052226">
    <property type="entry name" value="UPF0332_toxin"/>
</dbReference>
<dbReference type="Gene3D" id="1.20.120.330">
    <property type="entry name" value="Nucleotidyltransferases domain 2"/>
    <property type="match status" value="1"/>
</dbReference>
<reference evidence="3 4" key="2">
    <citation type="journal article" date="2014" name="Genome Announc.">
        <title>Complete Genome Sequence of Methanoregula formicica SMSPT, a Mesophilic Hydrogenotrophic Methanogen Isolated from a Methanogenic Upflow Anaerobic Sludge Blanket Reactor.</title>
        <authorList>
            <person name="Yamamoto K."/>
            <person name="Tamaki H."/>
            <person name="Cadillo-Quiroz H."/>
            <person name="Imachi H."/>
            <person name="Kyrpides N."/>
            <person name="Woyke T."/>
            <person name="Goodwin L."/>
            <person name="Zinder S.H."/>
            <person name="Kamagata Y."/>
            <person name="Liu W.T."/>
        </authorList>
    </citation>
    <scope>NUCLEOTIDE SEQUENCE [LARGE SCALE GENOMIC DNA]</scope>
    <source>
        <strain evidence="4">DSM 22288 / NBRC 105244 / SMSP</strain>
    </source>
</reference>
<dbReference type="KEGG" id="mfo:Metfor_1801"/>
<evidence type="ECO:0000313" key="3">
    <source>
        <dbReference type="EMBL" id="AGB02824.1"/>
    </source>
</evidence>
<name>L0HIC4_METFS</name>
<evidence type="ECO:0000259" key="2">
    <source>
        <dbReference type="Pfam" id="PF05168"/>
    </source>
</evidence>
<protein>
    <recommendedName>
        <fullName evidence="2">HEPN domain-containing protein</fullName>
    </recommendedName>
</protein>
<dbReference type="Proteomes" id="UP000010824">
    <property type="component" value="Chromosome"/>
</dbReference>
<dbReference type="Pfam" id="PF05168">
    <property type="entry name" value="HEPN"/>
    <property type="match status" value="1"/>
</dbReference>